<organism evidence="1">
    <name type="scientific">Oikopleura dioica</name>
    <name type="common">Tunicate</name>
    <dbReference type="NCBI Taxonomy" id="34765"/>
    <lineage>
        <taxon>Eukaryota</taxon>
        <taxon>Metazoa</taxon>
        <taxon>Chordata</taxon>
        <taxon>Tunicata</taxon>
        <taxon>Appendicularia</taxon>
        <taxon>Copelata</taxon>
        <taxon>Oikopleuridae</taxon>
        <taxon>Oikopleura</taxon>
    </lineage>
</organism>
<accession>E4XU37</accession>
<dbReference type="EMBL" id="FN653170">
    <property type="protein sequence ID" value="CBY13234.1"/>
    <property type="molecule type" value="Genomic_DNA"/>
</dbReference>
<gene>
    <name evidence="1" type="ORF">GSOID_T00004011001</name>
</gene>
<dbReference type="InParanoid" id="E4XU37"/>
<evidence type="ECO:0000313" key="1">
    <source>
        <dbReference type="EMBL" id="CBY13234.1"/>
    </source>
</evidence>
<proteinExistence type="predicted"/>
<keyword evidence="2" id="KW-1185">Reference proteome</keyword>
<dbReference type="OrthoDB" id="997845at2759"/>
<protein>
    <submittedName>
        <fullName evidence="1">Uncharacterized protein</fullName>
    </submittedName>
</protein>
<sequence length="210" mass="23130">LAFATSVPLDIHAFHCYTKNSSYLSNPQSMAVSDAVPGLSPGISRLTYHAAYAPFTPSDSEQRSGPSYYRGCWHEVSRPFLFRYYQPCELLTPRSYSRMTGFTIRRPSSSTRRCTIRVAPIVNYSRLLPPVGVWTVSQFQCNAQARTNSRERGAEFVSGIAEESFLARDEMIEAGGHGVDRTTQFAKFIVATLGNGNLETPGGDLVCGGL</sequence>
<dbReference type="AlphaFoldDB" id="E4XU37"/>
<reference evidence="1" key="1">
    <citation type="journal article" date="2010" name="Science">
        <title>Plasticity of animal genome architecture unmasked by rapid evolution of a pelagic tunicate.</title>
        <authorList>
            <person name="Denoeud F."/>
            <person name="Henriet S."/>
            <person name="Mungpakdee S."/>
            <person name="Aury J.M."/>
            <person name="Da Silva C."/>
            <person name="Brinkmann H."/>
            <person name="Mikhaleva J."/>
            <person name="Olsen L.C."/>
            <person name="Jubin C."/>
            <person name="Canestro C."/>
            <person name="Bouquet J.M."/>
            <person name="Danks G."/>
            <person name="Poulain J."/>
            <person name="Campsteijn C."/>
            <person name="Adamski M."/>
            <person name="Cross I."/>
            <person name="Yadetie F."/>
            <person name="Muffato M."/>
            <person name="Louis A."/>
            <person name="Butcher S."/>
            <person name="Tsagkogeorga G."/>
            <person name="Konrad A."/>
            <person name="Singh S."/>
            <person name="Jensen M.F."/>
            <person name="Cong E.H."/>
            <person name="Eikeseth-Otteraa H."/>
            <person name="Noel B."/>
            <person name="Anthouard V."/>
            <person name="Porcel B.M."/>
            <person name="Kachouri-Lafond R."/>
            <person name="Nishino A."/>
            <person name="Ugolini M."/>
            <person name="Chourrout P."/>
            <person name="Nishida H."/>
            <person name="Aasland R."/>
            <person name="Huzurbazar S."/>
            <person name="Westhof E."/>
            <person name="Delsuc F."/>
            <person name="Lehrach H."/>
            <person name="Reinhardt R."/>
            <person name="Weissenbach J."/>
            <person name="Roy S.W."/>
            <person name="Artiguenave F."/>
            <person name="Postlethwait J.H."/>
            <person name="Manak J.R."/>
            <person name="Thompson E.M."/>
            <person name="Jaillon O."/>
            <person name="Du Pasquier L."/>
            <person name="Boudinot P."/>
            <person name="Liberles D.A."/>
            <person name="Volff J.N."/>
            <person name="Philippe H."/>
            <person name="Lenhard B."/>
            <person name="Roest Crollius H."/>
            <person name="Wincker P."/>
            <person name="Chourrout D."/>
        </authorList>
    </citation>
    <scope>NUCLEOTIDE SEQUENCE [LARGE SCALE GENOMIC DNA]</scope>
</reference>
<feature type="non-terminal residue" evidence="1">
    <location>
        <position position="1"/>
    </location>
</feature>
<name>E4XU37_OIKDI</name>
<evidence type="ECO:0000313" key="2">
    <source>
        <dbReference type="Proteomes" id="UP000001307"/>
    </source>
</evidence>
<dbReference type="Proteomes" id="UP000001307">
    <property type="component" value="Unassembled WGS sequence"/>
</dbReference>